<dbReference type="EMBL" id="JAWWNJ010000132">
    <property type="protein sequence ID" value="KAK6985124.1"/>
    <property type="molecule type" value="Genomic_DNA"/>
</dbReference>
<keyword evidence="3" id="KW-1185">Reference proteome</keyword>
<keyword evidence="1" id="KW-0472">Membrane</keyword>
<dbReference type="Proteomes" id="UP001362999">
    <property type="component" value="Unassembled WGS sequence"/>
</dbReference>
<reference evidence="2 3" key="1">
    <citation type="journal article" date="2024" name="J Genomics">
        <title>Draft genome sequencing and assembly of Favolaschia claudopus CIRM-BRFM 2984 isolated from oak limbs.</title>
        <authorList>
            <person name="Navarro D."/>
            <person name="Drula E."/>
            <person name="Chaduli D."/>
            <person name="Cazenave R."/>
            <person name="Ahrendt S."/>
            <person name="Wang J."/>
            <person name="Lipzen A."/>
            <person name="Daum C."/>
            <person name="Barry K."/>
            <person name="Grigoriev I.V."/>
            <person name="Favel A."/>
            <person name="Rosso M.N."/>
            <person name="Martin F."/>
        </authorList>
    </citation>
    <scope>NUCLEOTIDE SEQUENCE [LARGE SCALE GENOMIC DNA]</scope>
    <source>
        <strain evidence="2 3">CIRM-BRFM 2984</strain>
    </source>
</reference>
<comment type="caution">
    <text evidence="2">The sequence shown here is derived from an EMBL/GenBank/DDBJ whole genome shotgun (WGS) entry which is preliminary data.</text>
</comment>
<dbReference type="InterPro" id="IPR011009">
    <property type="entry name" value="Kinase-like_dom_sf"/>
</dbReference>
<keyword evidence="1" id="KW-1133">Transmembrane helix</keyword>
<evidence type="ECO:0008006" key="4">
    <source>
        <dbReference type="Google" id="ProtNLM"/>
    </source>
</evidence>
<protein>
    <recommendedName>
        <fullName evidence="4">Protein kinase domain-containing protein</fullName>
    </recommendedName>
</protein>
<feature type="transmembrane region" description="Helical" evidence="1">
    <location>
        <begin position="398"/>
        <end position="416"/>
    </location>
</feature>
<proteinExistence type="predicted"/>
<accession>A0AAV9ZLP8</accession>
<evidence type="ECO:0000313" key="3">
    <source>
        <dbReference type="Proteomes" id="UP001362999"/>
    </source>
</evidence>
<dbReference type="SUPFAM" id="SSF56112">
    <property type="entry name" value="Protein kinase-like (PK-like)"/>
    <property type="match status" value="1"/>
</dbReference>
<organism evidence="2 3">
    <name type="scientific">Favolaschia claudopus</name>
    <dbReference type="NCBI Taxonomy" id="2862362"/>
    <lineage>
        <taxon>Eukaryota</taxon>
        <taxon>Fungi</taxon>
        <taxon>Dikarya</taxon>
        <taxon>Basidiomycota</taxon>
        <taxon>Agaricomycotina</taxon>
        <taxon>Agaricomycetes</taxon>
        <taxon>Agaricomycetidae</taxon>
        <taxon>Agaricales</taxon>
        <taxon>Marasmiineae</taxon>
        <taxon>Mycenaceae</taxon>
        <taxon>Favolaschia</taxon>
    </lineage>
</organism>
<evidence type="ECO:0000313" key="2">
    <source>
        <dbReference type="EMBL" id="KAK6985124.1"/>
    </source>
</evidence>
<sequence>MIGGTCWWRVLRGSPFCETPIQSLLTADLFIFARRPINNAFRHAASLLHSRHHAPRRARPRVSSRPLISTVCTPYQLRTRPMRLLGYASPAFCFAPPLSSTSTNRVNRLDDATPSIAQRVVVSPRYASSAFLDSTAPPDMFLNTTKHWTPQFINSATMHLHLYDRVTHLGWRSTQAGRDDDGSGTPQKPSTRICHIHTHTLAPPAAPRPPTLVGIHPFRLFLDALTPLTTFPPTLGRHVMIIHDDNISLSDATNLPPRTCRRCCCVKCEVKLELDLGLGAYSLSSLDPAPKTRRPPKTASVYFESNAGNTPFVYRVFKLISGIINKYMGVQHNDVEPRNVLLSPSKGPVIIDFDNTSLDHHCTGQYCDELSKLAYCLGLNLDAELEATKHDTGRSMDSLALVLICVVFLLCVGEYARVSFR</sequence>
<dbReference type="AlphaFoldDB" id="A0AAV9ZLP8"/>
<keyword evidence="1" id="KW-0812">Transmembrane</keyword>
<gene>
    <name evidence="2" type="ORF">R3P38DRAFT_3230784</name>
</gene>
<evidence type="ECO:0000256" key="1">
    <source>
        <dbReference type="SAM" id="Phobius"/>
    </source>
</evidence>
<name>A0AAV9ZLP8_9AGAR</name>